<reference evidence="3" key="1">
    <citation type="journal article" date="2019" name="Int. J. Syst. Evol. Microbiol.">
        <title>The Global Catalogue of Microorganisms (GCM) 10K type strain sequencing project: providing services to taxonomists for standard genome sequencing and annotation.</title>
        <authorList>
            <consortium name="The Broad Institute Genomics Platform"/>
            <consortium name="The Broad Institute Genome Sequencing Center for Infectious Disease"/>
            <person name="Wu L."/>
            <person name="Ma J."/>
        </authorList>
    </citation>
    <scope>NUCLEOTIDE SEQUENCE [LARGE SCALE GENOMIC DNA]</scope>
    <source>
        <strain evidence="3">JCM 17441</strain>
    </source>
</reference>
<dbReference type="Proteomes" id="UP001500620">
    <property type="component" value="Unassembled WGS sequence"/>
</dbReference>
<gene>
    <name evidence="2" type="ORF">GCM10022255_069370</name>
</gene>
<keyword evidence="1" id="KW-0472">Membrane</keyword>
<dbReference type="EMBL" id="BAABAT010000024">
    <property type="protein sequence ID" value="GAA4256457.1"/>
    <property type="molecule type" value="Genomic_DNA"/>
</dbReference>
<name>A0ABP8DI55_9ACTN</name>
<evidence type="ECO:0000256" key="1">
    <source>
        <dbReference type="SAM" id="Phobius"/>
    </source>
</evidence>
<organism evidence="2 3">
    <name type="scientific">Dactylosporangium darangshiense</name>
    <dbReference type="NCBI Taxonomy" id="579108"/>
    <lineage>
        <taxon>Bacteria</taxon>
        <taxon>Bacillati</taxon>
        <taxon>Actinomycetota</taxon>
        <taxon>Actinomycetes</taxon>
        <taxon>Micromonosporales</taxon>
        <taxon>Micromonosporaceae</taxon>
        <taxon>Dactylosporangium</taxon>
    </lineage>
</organism>
<evidence type="ECO:0000313" key="2">
    <source>
        <dbReference type="EMBL" id="GAA4256457.1"/>
    </source>
</evidence>
<accession>A0ABP8DI55</accession>
<protein>
    <submittedName>
        <fullName evidence="2">Uncharacterized protein</fullName>
    </submittedName>
</protein>
<keyword evidence="1" id="KW-1133">Transmembrane helix</keyword>
<evidence type="ECO:0000313" key="3">
    <source>
        <dbReference type="Proteomes" id="UP001500620"/>
    </source>
</evidence>
<keyword evidence="3" id="KW-1185">Reference proteome</keyword>
<proteinExistence type="predicted"/>
<comment type="caution">
    <text evidence="2">The sequence shown here is derived from an EMBL/GenBank/DDBJ whole genome shotgun (WGS) entry which is preliminary data.</text>
</comment>
<feature type="transmembrane region" description="Helical" evidence="1">
    <location>
        <begin position="12"/>
        <end position="34"/>
    </location>
</feature>
<keyword evidence="1" id="KW-0812">Transmembrane</keyword>
<sequence length="55" mass="6034">MARVGRYGIPGFVWSLIWVVVCILVIILLALLVYRLGGASLTIKLGHFHLDIGVT</sequence>